<dbReference type="Pfam" id="PF03695">
    <property type="entry name" value="UPF0149"/>
    <property type="match status" value="1"/>
</dbReference>
<dbReference type="KEGG" id="tmb:Thimo_1194"/>
<gene>
    <name evidence="2" type="ORF">Thimo_1194</name>
</gene>
<dbReference type="AlphaFoldDB" id="L0GVZ9"/>
<comment type="similarity">
    <text evidence="1">Belongs to the UPF0149 family.</text>
</comment>
<name>L0GVZ9_9GAMM</name>
<keyword evidence="3" id="KW-1185">Reference proteome</keyword>
<dbReference type="PANTHER" id="PTHR37528">
    <property type="entry name" value="UPF0149 PROTEIN YGFB"/>
    <property type="match status" value="1"/>
</dbReference>
<dbReference type="Gene3D" id="1.20.120.740">
    <property type="entry name" value="YgfB uncharacterised protein family UPF0149, PF03695"/>
    <property type="match status" value="1"/>
</dbReference>
<sequence>MEATTDTDYRQLAQQLEEVSLSPAEVHGILWGLLCSGTPEMSKAWLGELAHGQDGASSVQAALTAIVEQTRAGLAGHELALTLLLPDEEWPLVERAEAVYDWCRGLLYGLGLARIDAADLSPAAREVFDDFMTITRLDLETLEADEENEQALTEITEFTRVAALLLYEECAGGDG</sequence>
<organism evidence="2 3">
    <name type="scientific">Thioflavicoccus mobilis 8321</name>
    <dbReference type="NCBI Taxonomy" id="765912"/>
    <lineage>
        <taxon>Bacteria</taxon>
        <taxon>Pseudomonadati</taxon>
        <taxon>Pseudomonadota</taxon>
        <taxon>Gammaproteobacteria</taxon>
        <taxon>Chromatiales</taxon>
        <taxon>Chromatiaceae</taxon>
        <taxon>Thioflavicoccus</taxon>
    </lineage>
</organism>
<dbReference type="GO" id="GO:0005829">
    <property type="term" value="C:cytosol"/>
    <property type="evidence" value="ECO:0007669"/>
    <property type="project" value="TreeGrafter"/>
</dbReference>
<evidence type="ECO:0000256" key="1">
    <source>
        <dbReference type="ARBA" id="ARBA00038308"/>
    </source>
</evidence>
<dbReference type="OrthoDB" id="9783391at2"/>
<evidence type="ECO:0008006" key="4">
    <source>
        <dbReference type="Google" id="ProtNLM"/>
    </source>
</evidence>
<reference evidence="2 3" key="1">
    <citation type="submission" date="2011-09" db="EMBL/GenBank/DDBJ databases">
        <title>Complete sequence of chromosome of Thioflavicoccus mobilis 8321.</title>
        <authorList>
            <consortium name="US DOE Joint Genome Institute"/>
            <person name="Lucas S."/>
            <person name="Han J."/>
            <person name="Lapidus A."/>
            <person name="Cheng J.-F."/>
            <person name="Goodwin L."/>
            <person name="Pitluck S."/>
            <person name="Peters L."/>
            <person name="Ovchinnikova G."/>
            <person name="Lu M."/>
            <person name="Detter J.C."/>
            <person name="Han C."/>
            <person name="Tapia R."/>
            <person name="Land M."/>
            <person name="Hauser L."/>
            <person name="Kyrpides N."/>
            <person name="Ivanova N."/>
            <person name="Pagani I."/>
            <person name="Vogl K."/>
            <person name="Liu Z."/>
            <person name="Imhoff J."/>
            <person name="Thiel V."/>
            <person name="Frigaard N.-U."/>
            <person name="Bryant D."/>
            <person name="Woyke T."/>
        </authorList>
    </citation>
    <scope>NUCLEOTIDE SEQUENCE [LARGE SCALE GENOMIC DNA]</scope>
    <source>
        <strain evidence="2 3">8321</strain>
    </source>
</reference>
<accession>L0GVZ9</accession>
<dbReference type="RefSeq" id="WP_015280136.1">
    <property type="nucleotide sequence ID" value="NC_019940.1"/>
</dbReference>
<protein>
    <recommendedName>
        <fullName evidence="4">YecA family protein</fullName>
    </recommendedName>
</protein>
<dbReference type="EMBL" id="CP003051">
    <property type="protein sequence ID" value="AGA89992.1"/>
    <property type="molecule type" value="Genomic_DNA"/>
</dbReference>
<evidence type="ECO:0000313" key="3">
    <source>
        <dbReference type="Proteomes" id="UP000010816"/>
    </source>
</evidence>
<dbReference type="InterPro" id="IPR036255">
    <property type="entry name" value="YgfB-like_sf"/>
</dbReference>
<proteinExistence type="inferred from homology"/>
<dbReference type="PANTHER" id="PTHR37528:SF1">
    <property type="entry name" value="UPF0149 PROTEIN YGFB"/>
    <property type="match status" value="1"/>
</dbReference>
<evidence type="ECO:0000313" key="2">
    <source>
        <dbReference type="EMBL" id="AGA89992.1"/>
    </source>
</evidence>
<dbReference type="InterPro" id="IPR011978">
    <property type="entry name" value="YgfB-like"/>
</dbReference>
<dbReference type="SUPFAM" id="SSF101327">
    <property type="entry name" value="YgfB-like"/>
    <property type="match status" value="1"/>
</dbReference>
<dbReference type="STRING" id="765912.Thimo_1194"/>
<dbReference type="eggNOG" id="COG3079">
    <property type="taxonomic scope" value="Bacteria"/>
</dbReference>
<dbReference type="HOGENOM" id="CLU_085336_0_0_6"/>
<dbReference type="Proteomes" id="UP000010816">
    <property type="component" value="Chromosome"/>
</dbReference>